<reference evidence="1 2" key="1">
    <citation type="journal article" date="2014" name="Genome Announc.">
        <title>Draft Genome Sequence of the Antitrypanosomally Active Sponge-Associated Bacterium Actinokineospora sp. Strain EG49.</title>
        <authorList>
            <person name="Harjes J."/>
            <person name="Ryu T."/>
            <person name="Abdelmohsen U.R."/>
            <person name="Moitinho-Silva L."/>
            <person name="Horn H."/>
            <person name="Ravasi T."/>
            <person name="Hentschel U."/>
        </authorList>
    </citation>
    <scope>NUCLEOTIDE SEQUENCE [LARGE SCALE GENOMIC DNA]</scope>
    <source>
        <strain evidence="1 2">EG49</strain>
    </source>
</reference>
<dbReference type="Pfam" id="PF10604">
    <property type="entry name" value="Polyketide_cyc2"/>
    <property type="match status" value="1"/>
</dbReference>
<evidence type="ECO:0000313" key="1">
    <source>
        <dbReference type="EMBL" id="EWC58587.1"/>
    </source>
</evidence>
<keyword evidence="2" id="KW-1185">Reference proteome</keyword>
<dbReference type="Proteomes" id="UP000019277">
    <property type="component" value="Unassembled WGS sequence"/>
</dbReference>
<dbReference type="eggNOG" id="COG5637">
    <property type="taxonomic scope" value="Bacteria"/>
</dbReference>
<comment type="caution">
    <text evidence="1">The sequence shown here is derived from an EMBL/GenBank/DDBJ whole genome shotgun (WGS) entry which is preliminary data.</text>
</comment>
<accession>W7IPE8</accession>
<name>W7IPE8_9PSEU</name>
<dbReference type="InterPro" id="IPR023393">
    <property type="entry name" value="START-like_dom_sf"/>
</dbReference>
<dbReference type="EMBL" id="AYXG01000237">
    <property type="protein sequence ID" value="EWC58587.1"/>
    <property type="molecule type" value="Genomic_DNA"/>
</dbReference>
<proteinExistence type="predicted"/>
<sequence length="152" mass="16395">MPTISRTAVVDAPVTEVWPVVSDAARLPDWFSFADRVDVVTGSGLGEARVQHARFEGRRQEVDQEVVEFTPERVIAWAHRAERLDGDPAPVRATGVVFRVELTAQGGATRVRLAQTLTPAGVGRAIALHLFGAAAIGRTMAESLVRLSRSLA</sequence>
<dbReference type="SUPFAM" id="SSF55961">
    <property type="entry name" value="Bet v1-like"/>
    <property type="match status" value="1"/>
</dbReference>
<evidence type="ECO:0000313" key="2">
    <source>
        <dbReference type="Proteomes" id="UP000019277"/>
    </source>
</evidence>
<dbReference type="OrthoDB" id="3688181at2"/>
<gene>
    <name evidence="1" type="ORF">UO65_6133</name>
</gene>
<organism evidence="1 2">
    <name type="scientific">Actinokineospora spheciospongiae</name>
    <dbReference type="NCBI Taxonomy" id="909613"/>
    <lineage>
        <taxon>Bacteria</taxon>
        <taxon>Bacillati</taxon>
        <taxon>Actinomycetota</taxon>
        <taxon>Actinomycetes</taxon>
        <taxon>Pseudonocardiales</taxon>
        <taxon>Pseudonocardiaceae</taxon>
        <taxon>Actinokineospora</taxon>
    </lineage>
</organism>
<dbReference type="AlphaFoldDB" id="W7IPE8"/>
<dbReference type="STRING" id="909613.UO65_6133"/>
<protein>
    <submittedName>
        <fullName evidence="1">Uncharacterized protein</fullName>
    </submittedName>
</protein>
<dbReference type="RefSeq" id="WP_035289462.1">
    <property type="nucleotide sequence ID" value="NZ_AYXG01000237.1"/>
</dbReference>
<dbReference type="Gene3D" id="3.30.530.20">
    <property type="match status" value="1"/>
</dbReference>
<dbReference type="InterPro" id="IPR019587">
    <property type="entry name" value="Polyketide_cyclase/dehydratase"/>
</dbReference>